<dbReference type="Gene3D" id="3.30.2040.10">
    <property type="entry name" value="PSTPO5379-like domain"/>
    <property type="match status" value="1"/>
</dbReference>
<dbReference type="PANTHER" id="PTHR32022">
    <property type="entry name" value="D-GLUTAMATE CYCLASE, MITOCHONDRIAL"/>
    <property type="match status" value="1"/>
</dbReference>
<evidence type="ECO:0000256" key="1">
    <source>
        <dbReference type="ARBA" id="ARBA00007896"/>
    </source>
</evidence>
<evidence type="ECO:0000313" key="4">
    <source>
        <dbReference type="EMBL" id="KPL58866.1"/>
    </source>
</evidence>
<dbReference type="InterPro" id="IPR038021">
    <property type="entry name" value="Putative_hydro-lyase"/>
</dbReference>
<dbReference type="PIRSF" id="PIRSF029755">
    <property type="entry name" value="UCP029755"/>
    <property type="match status" value="1"/>
</dbReference>
<dbReference type="SUPFAM" id="SSF160920">
    <property type="entry name" value="PSTPO5379-like"/>
    <property type="match status" value="1"/>
</dbReference>
<dbReference type="EC" id="4.2.1.-" evidence="3"/>
<protein>
    <recommendedName>
        <fullName evidence="3">Putative hydro-lyase AM506_14275</fullName>
        <ecNumber evidence="3">4.2.1.-</ecNumber>
    </recommendedName>
</protein>
<dbReference type="Gene3D" id="3.40.1640.10">
    <property type="entry name" value="PSTPO5379-like"/>
    <property type="match status" value="1"/>
</dbReference>
<keyword evidence="2 3" id="KW-0456">Lyase</keyword>
<sequence length="258" mass="29172">MIPSELRASIRRGKHQTHTSGICQDYVQANLVVLPKEYAFDFLLFTTRNPKSCPIVEVLEPGQFQSRYAKNSDIRTDIPLYHVYEDGQLVGKKQRIDEVWRDDFVSFLIGCSFTFESQLIKGDIPLRHIEENKNVAMYKTNIQTEKAGVFDGPMVVSMRPIPDSLVQKATDITALFPKMHGAPVHIGYPAEIGISDITKPDYGDFVGIREGETPMFWACGVTPQAVALHAKIPYMLTHSPGCMFVTDWKNEEYLQEGK</sequence>
<dbReference type="HAMAP" id="MF_01830">
    <property type="entry name" value="Hydro_lyase"/>
    <property type="match status" value="1"/>
</dbReference>
<comment type="similarity">
    <text evidence="1 3">Belongs to the D-glutamate cyclase family.</text>
</comment>
<evidence type="ECO:0000313" key="5">
    <source>
        <dbReference type="Proteomes" id="UP000050398"/>
    </source>
</evidence>
<dbReference type="PATRIC" id="fig|218284.4.peg.1034"/>
<organism evidence="4 5">
    <name type="scientific">Rossellomorea vietnamensis</name>
    <dbReference type="NCBI Taxonomy" id="218284"/>
    <lineage>
        <taxon>Bacteria</taxon>
        <taxon>Bacillati</taxon>
        <taxon>Bacillota</taxon>
        <taxon>Bacilli</taxon>
        <taxon>Bacillales</taxon>
        <taxon>Bacillaceae</taxon>
        <taxon>Rossellomorea</taxon>
    </lineage>
</organism>
<reference evidence="4 5" key="1">
    <citation type="submission" date="2015-08" db="EMBL/GenBank/DDBJ databases">
        <title>Draft Genome Sequence of Bacillus vietnamensis UCD-SED5.</title>
        <authorList>
            <person name="Lee R.D."/>
            <person name="Jospin G."/>
            <person name="Lang J.M."/>
            <person name="Coil D.A."/>
            <person name="Eisen J.A."/>
        </authorList>
    </citation>
    <scope>NUCLEOTIDE SEQUENCE [LARGE SCALE GENOMIC DNA]</scope>
    <source>
        <strain evidence="4 5">UCD-SED5</strain>
    </source>
</reference>
<dbReference type="RefSeq" id="WP_060673160.1">
    <property type="nucleotide sequence ID" value="NZ_JBCNGU010000018.1"/>
</dbReference>
<accession>A0A0N8GGL9</accession>
<dbReference type="eggNOG" id="COG4336">
    <property type="taxonomic scope" value="Bacteria"/>
</dbReference>
<dbReference type="OrthoDB" id="149585at2"/>
<dbReference type="NCBIfam" id="NF003969">
    <property type="entry name" value="PRK05463.1"/>
    <property type="match status" value="1"/>
</dbReference>
<dbReference type="Pfam" id="PF07286">
    <property type="entry name" value="D-Glu_cyclase"/>
    <property type="match status" value="1"/>
</dbReference>
<proteinExistence type="inferred from homology"/>
<dbReference type="Proteomes" id="UP000050398">
    <property type="component" value="Unassembled WGS sequence"/>
</dbReference>
<evidence type="ECO:0000256" key="3">
    <source>
        <dbReference type="HAMAP-Rule" id="MF_01830"/>
    </source>
</evidence>
<dbReference type="InterPro" id="IPR016938">
    <property type="entry name" value="UPF0317"/>
</dbReference>
<gene>
    <name evidence="4" type="ORF">AM506_14275</name>
</gene>
<dbReference type="AlphaFoldDB" id="A0A0N8GGL9"/>
<dbReference type="InterPro" id="IPR009906">
    <property type="entry name" value="D-Glu_cyclase"/>
</dbReference>
<name>A0A0N8GGL9_9BACI</name>
<comment type="caution">
    <text evidence="4">The sequence shown here is derived from an EMBL/GenBank/DDBJ whole genome shotgun (WGS) entry which is preliminary data.</text>
</comment>
<evidence type="ECO:0000256" key="2">
    <source>
        <dbReference type="ARBA" id="ARBA00023239"/>
    </source>
</evidence>
<dbReference type="PANTHER" id="PTHR32022:SF10">
    <property type="entry name" value="D-GLUTAMATE CYCLASE, MITOCHONDRIAL"/>
    <property type="match status" value="1"/>
</dbReference>
<dbReference type="EMBL" id="LIXZ01000011">
    <property type="protein sequence ID" value="KPL58866.1"/>
    <property type="molecule type" value="Genomic_DNA"/>
</dbReference>
<dbReference type="FunFam" id="3.30.2040.10:FF:000001">
    <property type="entry name" value="D-glutamate cyclase, mitochondrial"/>
    <property type="match status" value="1"/>
</dbReference>
<dbReference type="GO" id="GO:0016829">
    <property type="term" value="F:lyase activity"/>
    <property type="evidence" value="ECO:0007669"/>
    <property type="project" value="UniProtKB-KW"/>
</dbReference>